<evidence type="ECO:0000256" key="1">
    <source>
        <dbReference type="ARBA" id="ARBA00000156"/>
    </source>
</evidence>
<dbReference type="GO" id="GO:0004252">
    <property type="term" value="F:serine-type endopeptidase activity"/>
    <property type="evidence" value="ECO:0007669"/>
    <property type="project" value="InterPro"/>
</dbReference>
<protein>
    <recommendedName>
        <fullName evidence="10">RHOMBOID-like protein</fullName>
        <ecNumber evidence="10">3.4.21.105</ecNumber>
    </recommendedName>
</protein>
<dbReference type="Pfam" id="PF01694">
    <property type="entry name" value="Rhomboid"/>
    <property type="match status" value="1"/>
</dbReference>
<comment type="catalytic activity">
    <reaction evidence="1 10">
        <text>Cleaves type-1 transmembrane domains using a catalytic dyad composed of serine and histidine that are contributed by different transmembrane domains.</text>
        <dbReference type="EC" id="3.4.21.105"/>
    </reaction>
</comment>
<feature type="transmembrane region" description="Helical" evidence="10">
    <location>
        <begin position="185"/>
        <end position="205"/>
    </location>
</feature>
<dbReference type="Proteomes" id="UP000515121">
    <property type="component" value="Unplaced"/>
</dbReference>
<feature type="region of interest" description="Disordered" evidence="11">
    <location>
        <begin position="1"/>
        <end position="35"/>
    </location>
</feature>
<evidence type="ECO:0000256" key="8">
    <source>
        <dbReference type="ARBA" id="ARBA00022989"/>
    </source>
</evidence>
<evidence type="ECO:0000256" key="7">
    <source>
        <dbReference type="ARBA" id="ARBA00022825"/>
    </source>
</evidence>
<dbReference type="FunFam" id="1.20.1540.10:FF:000019">
    <property type="entry name" value="RHOMBOID-like protein"/>
    <property type="match status" value="1"/>
</dbReference>
<feature type="transmembrane region" description="Helical" evidence="10">
    <location>
        <begin position="240"/>
        <end position="258"/>
    </location>
</feature>
<dbReference type="GO" id="GO:0006508">
    <property type="term" value="P:proteolysis"/>
    <property type="evidence" value="ECO:0007669"/>
    <property type="project" value="UniProtKB-KW"/>
</dbReference>
<name>A0A6P5WYI5_DURZI</name>
<evidence type="ECO:0000256" key="9">
    <source>
        <dbReference type="ARBA" id="ARBA00023136"/>
    </source>
</evidence>
<evidence type="ECO:0000256" key="4">
    <source>
        <dbReference type="ARBA" id="ARBA00022670"/>
    </source>
</evidence>
<feature type="transmembrane region" description="Helical" evidence="10">
    <location>
        <begin position="128"/>
        <end position="149"/>
    </location>
</feature>
<keyword evidence="6 10" id="KW-0378">Hydrolase</keyword>
<dbReference type="AlphaFoldDB" id="A0A6P5WYI5"/>
<organism evidence="13 14">
    <name type="scientific">Durio zibethinus</name>
    <name type="common">Durian</name>
    <dbReference type="NCBI Taxonomy" id="66656"/>
    <lineage>
        <taxon>Eukaryota</taxon>
        <taxon>Viridiplantae</taxon>
        <taxon>Streptophyta</taxon>
        <taxon>Embryophyta</taxon>
        <taxon>Tracheophyta</taxon>
        <taxon>Spermatophyta</taxon>
        <taxon>Magnoliopsida</taxon>
        <taxon>eudicotyledons</taxon>
        <taxon>Gunneridae</taxon>
        <taxon>Pentapetalae</taxon>
        <taxon>rosids</taxon>
        <taxon>malvids</taxon>
        <taxon>Malvales</taxon>
        <taxon>Malvaceae</taxon>
        <taxon>Helicteroideae</taxon>
        <taxon>Durio</taxon>
    </lineage>
</organism>
<dbReference type="EC" id="3.4.21.105" evidence="10"/>
<feature type="transmembrane region" description="Helical" evidence="10">
    <location>
        <begin position="288"/>
        <end position="310"/>
    </location>
</feature>
<comment type="caution">
    <text evidence="10">Lacks conserved residue(s) required for the propagation of feature annotation.</text>
</comment>
<keyword evidence="7 10" id="KW-0720">Serine protease</keyword>
<dbReference type="Gene3D" id="1.20.1540.10">
    <property type="entry name" value="Rhomboid-like"/>
    <property type="match status" value="1"/>
</dbReference>
<dbReference type="PANTHER" id="PTHR22936">
    <property type="entry name" value="RHOMBOID-RELATED"/>
    <property type="match status" value="1"/>
</dbReference>
<keyword evidence="8 10" id="KW-1133">Transmembrane helix</keyword>
<dbReference type="SUPFAM" id="SSF144091">
    <property type="entry name" value="Rhomboid-like"/>
    <property type="match status" value="1"/>
</dbReference>
<feature type="transmembrane region" description="Helical" evidence="10">
    <location>
        <begin position="43"/>
        <end position="65"/>
    </location>
</feature>
<dbReference type="GO" id="GO:0016020">
    <property type="term" value="C:membrane"/>
    <property type="evidence" value="ECO:0007669"/>
    <property type="project" value="UniProtKB-SubCell"/>
</dbReference>
<evidence type="ECO:0000259" key="12">
    <source>
        <dbReference type="Pfam" id="PF01694"/>
    </source>
</evidence>
<evidence type="ECO:0000256" key="3">
    <source>
        <dbReference type="ARBA" id="ARBA00009045"/>
    </source>
</evidence>
<evidence type="ECO:0000256" key="2">
    <source>
        <dbReference type="ARBA" id="ARBA00004141"/>
    </source>
</evidence>
<dbReference type="KEGG" id="dzi:111278606"/>
<dbReference type="RefSeq" id="XP_022720948.1">
    <property type="nucleotide sequence ID" value="XM_022865213.1"/>
</dbReference>
<dbReference type="InterPro" id="IPR035952">
    <property type="entry name" value="Rhomboid-like_sf"/>
</dbReference>
<evidence type="ECO:0000256" key="6">
    <source>
        <dbReference type="ARBA" id="ARBA00022801"/>
    </source>
</evidence>
<dbReference type="InterPro" id="IPR022764">
    <property type="entry name" value="Peptidase_S54_rhomboid_dom"/>
</dbReference>
<reference evidence="14" key="1">
    <citation type="submission" date="2025-08" db="UniProtKB">
        <authorList>
            <consortium name="RefSeq"/>
        </authorList>
    </citation>
    <scope>IDENTIFICATION</scope>
    <source>
        <tissue evidence="14">Fruit stalk</tissue>
    </source>
</reference>
<keyword evidence="4 10" id="KW-0645">Protease</keyword>
<keyword evidence="5 10" id="KW-0812">Transmembrane</keyword>
<comment type="function">
    <text evidence="10">Serine protease involved in intramembrane proteolysis.</text>
</comment>
<accession>A0A6P5WYI5</accession>
<evidence type="ECO:0000313" key="14">
    <source>
        <dbReference type="RefSeq" id="XP_022720948.1"/>
    </source>
</evidence>
<dbReference type="OrthoDB" id="418595at2759"/>
<dbReference type="PANTHER" id="PTHR22936:SF87">
    <property type="entry name" value="RHOMBOID-LIKE PROTEIN 5"/>
    <property type="match status" value="1"/>
</dbReference>
<dbReference type="GO" id="GO:0005794">
    <property type="term" value="C:Golgi apparatus"/>
    <property type="evidence" value="ECO:0007669"/>
    <property type="project" value="UniProtKB-ARBA"/>
</dbReference>
<keyword evidence="13" id="KW-1185">Reference proteome</keyword>
<gene>
    <name evidence="14" type="primary">LOC111278606</name>
</gene>
<feature type="transmembrane region" description="Helical" evidence="10">
    <location>
        <begin position="156"/>
        <end position="173"/>
    </location>
</feature>
<evidence type="ECO:0000256" key="11">
    <source>
        <dbReference type="SAM" id="MobiDB-lite"/>
    </source>
</evidence>
<proteinExistence type="inferred from homology"/>
<evidence type="ECO:0000256" key="5">
    <source>
        <dbReference type="ARBA" id="ARBA00022692"/>
    </source>
</evidence>
<dbReference type="GeneID" id="111278606"/>
<comment type="subcellular location">
    <subcellularLocation>
        <location evidence="2 10">Membrane</location>
        <topology evidence="2 10">Multi-pass membrane protein</topology>
    </subcellularLocation>
</comment>
<dbReference type="InterPro" id="IPR002610">
    <property type="entry name" value="Peptidase_S54_rhomboid-like"/>
</dbReference>
<sequence length="315" mass="34991">MGKGLPPQSPSSDIEAGTNNYKPHHRRRPPPPPKFSPPAPEPWFAWLLPLVFVANIVMFVVTMYINDCPATTGPENCLFYDYLGRFSFQSFKDNPLLGPSLITLKELGALDWKLVVESNQAWRLISCIWLHAGVIHLLANMMSLLFIGIRMEQEFGFLRIGLLYMLSGFGGSLRSAVTPGRRQTISVGASGALFGLLGAMLSELITNWTNYTNKCQSLSTMLLIISLNLAVGFLPHVDNSAHIGGFISGFLAGFILLMRPQFGYVSHKHIPPGYEIKRKIPRHKCYQYLLLVIALVLLLVGYAIGLSRLFEGQTL</sequence>
<feature type="domain" description="Peptidase S54 rhomboid" evidence="12">
    <location>
        <begin position="119"/>
        <end position="258"/>
    </location>
</feature>
<comment type="similarity">
    <text evidence="3 10">Belongs to the peptidase S54 family.</text>
</comment>
<evidence type="ECO:0000313" key="13">
    <source>
        <dbReference type="Proteomes" id="UP000515121"/>
    </source>
</evidence>
<evidence type="ECO:0000256" key="10">
    <source>
        <dbReference type="RuleBase" id="RU362115"/>
    </source>
</evidence>
<keyword evidence="9 10" id="KW-0472">Membrane</keyword>